<dbReference type="AlphaFoldDB" id="A0A5P1FTV0"/>
<dbReference type="PANTHER" id="PTHR35120">
    <property type="entry name" value="HISTONE ACETYLTRANSFERASE KAT6B-LIKE"/>
    <property type="match status" value="1"/>
</dbReference>
<dbReference type="OrthoDB" id="1935530at2759"/>
<feature type="region of interest" description="Disordered" evidence="2">
    <location>
        <begin position="340"/>
        <end position="375"/>
    </location>
</feature>
<evidence type="ECO:0000313" key="3">
    <source>
        <dbReference type="EMBL" id="ONK81103.1"/>
    </source>
</evidence>
<feature type="compositionally biased region" description="Acidic residues" evidence="2">
    <location>
        <begin position="93"/>
        <end position="103"/>
    </location>
</feature>
<feature type="compositionally biased region" description="Basic residues" evidence="2">
    <location>
        <begin position="1"/>
        <end position="16"/>
    </location>
</feature>
<reference evidence="4" key="1">
    <citation type="journal article" date="2017" name="Nat. Commun.">
        <title>The asparagus genome sheds light on the origin and evolution of a young Y chromosome.</title>
        <authorList>
            <person name="Harkess A."/>
            <person name="Zhou J."/>
            <person name="Xu C."/>
            <person name="Bowers J.E."/>
            <person name="Van der Hulst R."/>
            <person name="Ayyampalayam S."/>
            <person name="Mercati F."/>
            <person name="Riccardi P."/>
            <person name="McKain M.R."/>
            <person name="Kakrana A."/>
            <person name="Tang H."/>
            <person name="Ray J."/>
            <person name="Groenendijk J."/>
            <person name="Arikit S."/>
            <person name="Mathioni S.M."/>
            <person name="Nakano M."/>
            <person name="Shan H."/>
            <person name="Telgmann-Rauber A."/>
            <person name="Kanno A."/>
            <person name="Yue Z."/>
            <person name="Chen H."/>
            <person name="Li W."/>
            <person name="Chen Y."/>
            <person name="Xu X."/>
            <person name="Zhang Y."/>
            <person name="Luo S."/>
            <person name="Chen H."/>
            <person name="Gao J."/>
            <person name="Mao Z."/>
            <person name="Pires J.C."/>
            <person name="Luo M."/>
            <person name="Kudrna D."/>
            <person name="Wing R.A."/>
            <person name="Meyers B.C."/>
            <person name="Yi K."/>
            <person name="Kong H."/>
            <person name="Lavrijsen P."/>
            <person name="Sunseri F."/>
            <person name="Falavigna A."/>
            <person name="Ye Y."/>
            <person name="Leebens-Mack J.H."/>
            <person name="Chen G."/>
        </authorList>
    </citation>
    <scope>NUCLEOTIDE SEQUENCE [LARGE SCALE GENOMIC DNA]</scope>
    <source>
        <strain evidence="4">cv. DH0086</strain>
    </source>
</reference>
<dbReference type="OMA" id="FRIMVNR"/>
<feature type="compositionally biased region" description="Acidic residues" evidence="2">
    <location>
        <begin position="356"/>
        <end position="368"/>
    </location>
</feature>
<dbReference type="EMBL" id="CM007381">
    <property type="protein sequence ID" value="ONK81103.1"/>
    <property type="molecule type" value="Genomic_DNA"/>
</dbReference>
<feature type="compositionally biased region" description="Acidic residues" evidence="2">
    <location>
        <begin position="53"/>
        <end position="68"/>
    </location>
</feature>
<accession>A0A5P1FTV0</accession>
<evidence type="ECO:0000313" key="4">
    <source>
        <dbReference type="Proteomes" id="UP000243459"/>
    </source>
</evidence>
<name>A0A5P1FTV0_ASPOF</name>
<feature type="region of interest" description="Disordered" evidence="2">
    <location>
        <begin position="1"/>
        <end position="138"/>
    </location>
</feature>
<dbReference type="PANTHER" id="PTHR35120:SF2">
    <property type="entry name" value="AMINOTRANSFERASE-LIKE PLANT MOBILE DOMAIN-CONTAINING PROTEIN"/>
    <property type="match status" value="1"/>
</dbReference>
<keyword evidence="1" id="KW-0175">Coiled coil</keyword>
<dbReference type="Gramene" id="ONK81103">
    <property type="protein sequence ID" value="ONK81103"/>
    <property type="gene ID" value="A4U43_C01F25330"/>
</dbReference>
<organism evidence="3 4">
    <name type="scientific">Asparagus officinalis</name>
    <name type="common">Garden asparagus</name>
    <dbReference type="NCBI Taxonomy" id="4686"/>
    <lineage>
        <taxon>Eukaryota</taxon>
        <taxon>Viridiplantae</taxon>
        <taxon>Streptophyta</taxon>
        <taxon>Embryophyta</taxon>
        <taxon>Tracheophyta</taxon>
        <taxon>Spermatophyta</taxon>
        <taxon>Magnoliopsida</taxon>
        <taxon>Liliopsida</taxon>
        <taxon>Asparagales</taxon>
        <taxon>Asparagaceae</taxon>
        <taxon>Asparagoideae</taxon>
        <taxon>Asparagus</taxon>
    </lineage>
</organism>
<dbReference type="Proteomes" id="UP000243459">
    <property type="component" value="Chromosome 1"/>
</dbReference>
<evidence type="ECO:0000256" key="1">
    <source>
        <dbReference type="SAM" id="Coils"/>
    </source>
</evidence>
<keyword evidence="4" id="KW-1185">Reference proteome</keyword>
<gene>
    <name evidence="3" type="ORF">A4U43_C01F25330</name>
</gene>
<feature type="compositionally biased region" description="Polar residues" evidence="2">
    <location>
        <begin position="17"/>
        <end position="26"/>
    </location>
</feature>
<feature type="coiled-coil region" evidence="1">
    <location>
        <begin position="625"/>
        <end position="690"/>
    </location>
</feature>
<sequence>MPKRKKPGPRPRHRRSQNMAHSSPLQTLEEEEEASDQHQTLEEAATDQPHTLEEEEATDQAETLEETATDQLQTLEEAYQEEGSAAESIKEVEEGEQESNELGEEIKEQEKFEEEEQEVPHPGISVPDPRRRSRRKPITEAQRAFAQQKLALLQENFTPAPFKPRKTVDFAAHEELFRALNLWEFVNLDFDTDIRTDLLILLIANYDRSQHRSFVGNVEISVSRLDLACSLKLPLEVREVHEDIFANEASKEVIEQFLSNYILLEDEDEDDMCILPEELVAVNQLVKAGHANKVDWAELMWALVEKELLEAPRLSYHYASHLQCLMKFQKSGLFEKEEGMGAVPVPEPDSSLEVSDSMDEDDVGDEEVGGGSKMRTLDEFGDAGLRLEIGENGDLMNGIEDFKGTEEGGPPDGCKDEGFQHCLRRCSSNEARSMEFENLCKVEQIEREDEFPNLERLTSTDLLHTMDPRMNPLEQSTGDFVSMGVDGNRNASVDIGPSDSLFYENNGKRHIDNVDVDEDECGGFRQDNQQKRMRCGELWEERAPSGFDSYMEQIQCTMRKARMLYVEKEQACLDGHLHLQYLNEIIEQKDQIIHSLEKTQVEEHQRWQHTVQEFERELNSVAGLVVGYKQALKETQKNFEEYRKKCPQGDVTLYRDVPGSGGLVLTSRELEKLRVEKEEEMRQIAEEMISAFNCEWLVKFEDYKDAVMVLHRRLVELEGNIELMKETFAERKGVESLMACSRSPAPVNSS</sequence>
<protein>
    <submittedName>
        <fullName evidence="3">Uncharacterized protein</fullName>
    </submittedName>
</protein>
<evidence type="ECO:0000256" key="2">
    <source>
        <dbReference type="SAM" id="MobiDB-lite"/>
    </source>
</evidence>
<proteinExistence type="predicted"/>